<dbReference type="AlphaFoldDB" id="A0AB38EP42"/>
<evidence type="ECO:0000313" key="1">
    <source>
        <dbReference type="EMBL" id="SOQ15752.1"/>
    </source>
</evidence>
<dbReference type="RefSeq" id="WP_099265376.1">
    <property type="nucleotide sequence ID" value="NZ_ODAL01000164.1"/>
</dbReference>
<gene>
    <name evidence="1" type="ORF">NCPPB2254_05617</name>
</gene>
<accession>A0AB38EP42</accession>
<evidence type="ECO:0000313" key="2">
    <source>
        <dbReference type="Proteomes" id="UP000237580"/>
    </source>
</evidence>
<organism evidence="1 2">
    <name type="scientific">Pseudomonas syringae pv. persicae</name>
    <dbReference type="NCBI Taxonomy" id="237306"/>
    <lineage>
        <taxon>Bacteria</taxon>
        <taxon>Pseudomonadati</taxon>
        <taxon>Pseudomonadota</taxon>
        <taxon>Gammaproteobacteria</taxon>
        <taxon>Pseudomonadales</taxon>
        <taxon>Pseudomonadaceae</taxon>
        <taxon>Pseudomonas</taxon>
    </lineage>
</organism>
<name>A0AB38EP42_9PSED</name>
<dbReference type="Proteomes" id="UP000237580">
    <property type="component" value="Unassembled WGS sequence"/>
</dbReference>
<protein>
    <submittedName>
        <fullName evidence="1">Uncharacterized protein</fullName>
    </submittedName>
</protein>
<reference evidence="1 2" key="1">
    <citation type="submission" date="2017-11" db="EMBL/GenBank/DDBJ databases">
        <authorList>
            <person name="Blom J."/>
        </authorList>
    </citation>
    <scope>NUCLEOTIDE SEQUENCE [LARGE SCALE GENOMIC DNA]</scope>
    <source>
        <strain evidence="1">NCPPB 2254</strain>
    </source>
</reference>
<dbReference type="EMBL" id="ODAM01000161">
    <property type="protein sequence ID" value="SOQ15752.1"/>
    <property type="molecule type" value="Genomic_DNA"/>
</dbReference>
<comment type="caution">
    <text evidence="1">The sequence shown here is derived from an EMBL/GenBank/DDBJ whole genome shotgun (WGS) entry which is preliminary data.</text>
</comment>
<proteinExistence type="predicted"/>
<sequence length="86" mass="9607">MIELITEEQLDSIDIRQFHQVWAVRGPDDFSGVQIMADKRLTPFVSSESPAPDITVNNLLIIVDDVDDPLTINRLKSAIEAGWSAQ</sequence>